<reference evidence="1 2" key="1">
    <citation type="journal article" date="2021" name="Elife">
        <title>Chloroplast acquisition without the gene transfer in kleptoplastic sea slugs, Plakobranchus ocellatus.</title>
        <authorList>
            <person name="Maeda T."/>
            <person name="Takahashi S."/>
            <person name="Yoshida T."/>
            <person name="Shimamura S."/>
            <person name="Takaki Y."/>
            <person name="Nagai Y."/>
            <person name="Toyoda A."/>
            <person name="Suzuki Y."/>
            <person name="Arimoto A."/>
            <person name="Ishii H."/>
            <person name="Satoh N."/>
            <person name="Nishiyama T."/>
            <person name="Hasebe M."/>
            <person name="Maruyama T."/>
            <person name="Minagawa J."/>
            <person name="Obokata J."/>
            <person name="Shigenobu S."/>
        </authorList>
    </citation>
    <scope>NUCLEOTIDE SEQUENCE [LARGE SCALE GENOMIC DNA]</scope>
</reference>
<dbReference type="EMBL" id="BMAT01001920">
    <property type="protein sequence ID" value="GFR95615.1"/>
    <property type="molecule type" value="Genomic_DNA"/>
</dbReference>
<dbReference type="Proteomes" id="UP000762676">
    <property type="component" value="Unassembled WGS sequence"/>
</dbReference>
<proteinExistence type="predicted"/>
<sequence length="91" mass="9889">MYYLYYYLHYYGGDGSDDIDVACKNYCVNSDTDDDGGHEDDDVRAKNCVEGDRNQGCISDEDYHNGVRGGEGWGGECSGRGGKYYGGEGGG</sequence>
<evidence type="ECO:0000313" key="2">
    <source>
        <dbReference type="Proteomes" id="UP000762676"/>
    </source>
</evidence>
<accession>A0AAV4HG83</accession>
<dbReference type="AlphaFoldDB" id="A0AAV4HG83"/>
<keyword evidence="2" id="KW-1185">Reference proteome</keyword>
<comment type="caution">
    <text evidence="1">The sequence shown here is derived from an EMBL/GenBank/DDBJ whole genome shotgun (WGS) entry which is preliminary data.</text>
</comment>
<gene>
    <name evidence="1" type="ORF">ElyMa_000948900</name>
</gene>
<name>A0AAV4HG83_9GAST</name>
<organism evidence="1 2">
    <name type="scientific">Elysia marginata</name>
    <dbReference type="NCBI Taxonomy" id="1093978"/>
    <lineage>
        <taxon>Eukaryota</taxon>
        <taxon>Metazoa</taxon>
        <taxon>Spiralia</taxon>
        <taxon>Lophotrochozoa</taxon>
        <taxon>Mollusca</taxon>
        <taxon>Gastropoda</taxon>
        <taxon>Heterobranchia</taxon>
        <taxon>Euthyneura</taxon>
        <taxon>Panpulmonata</taxon>
        <taxon>Sacoglossa</taxon>
        <taxon>Placobranchoidea</taxon>
        <taxon>Plakobranchidae</taxon>
        <taxon>Elysia</taxon>
    </lineage>
</organism>
<protein>
    <submittedName>
        <fullName evidence="1">Uncharacterized protein</fullName>
    </submittedName>
</protein>
<evidence type="ECO:0000313" key="1">
    <source>
        <dbReference type="EMBL" id="GFR95615.1"/>
    </source>
</evidence>